<dbReference type="Proteomes" id="UP000823561">
    <property type="component" value="Chromosome 15"/>
</dbReference>
<feature type="coiled-coil region" evidence="1">
    <location>
        <begin position="466"/>
        <end position="585"/>
    </location>
</feature>
<feature type="coiled-coil region" evidence="1">
    <location>
        <begin position="49"/>
        <end position="93"/>
    </location>
</feature>
<gene>
    <name evidence="3" type="ORF">AALO_G00197460</name>
</gene>
<dbReference type="AlphaFoldDB" id="A0AAV6G255"/>
<feature type="region of interest" description="Disordered" evidence="2">
    <location>
        <begin position="590"/>
        <end position="663"/>
    </location>
</feature>
<organism evidence="3 4">
    <name type="scientific">Alosa alosa</name>
    <name type="common">allis shad</name>
    <dbReference type="NCBI Taxonomy" id="278164"/>
    <lineage>
        <taxon>Eukaryota</taxon>
        <taxon>Metazoa</taxon>
        <taxon>Chordata</taxon>
        <taxon>Craniata</taxon>
        <taxon>Vertebrata</taxon>
        <taxon>Euteleostomi</taxon>
        <taxon>Actinopterygii</taxon>
        <taxon>Neopterygii</taxon>
        <taxon>Teleostei</taxon>
        <taxon>Clupei</taxon>
        <taxon>Clupeiformes</taxon>
        <taxon>Clupeoidei</taxon>
        <taxon>Clupeidae</taxon>
        <taxon>Alosa</taxon>
    </lineage>
</organism>
<evidence type="ECO:0008006" key="5">
    <source>
        <dbReference type="Google" id="ProtNLM"/>
    </source>
</evidence>
<evidence type="ECO:0000256" key="1">
    <source>
        <dbReference type="SAM" id="Coils"/>
    </source>
</evidence>
<evidence type="ECO:0000313" key="3">
    <source>
        <dbReference type="EMBL" id="KAG5269025.1"/>
    </source>
</evidence>
<accession>A0AAV6G255</accession>
<keyword evidence="4" id="KW-1185">Reference proteome</keyword>
<reference evidence="3" key="1">
    <citation type="submission" date="2020-10" db="EMBL/GenBank/DDBJ databases">
        <title>Chromosome-scale genome assembly of the Allis shad, Alosa alosa.</title>
        <authorList>
            <person name="Margot Z."/>
            <person name="Christophe K."/>
            <person name="Cabau C."/>
            <person name="Louis A."/>
            <person name="Berthelot C."/>
            <person name="Parey E."/>
            <person name="Roest Crollius H."/>
            <person name="Montfort J."/>
            <person name="Robinson-Rechavi M."/>
            <person name="Bucao C."/>
            <person name="Bouchez O."/>
            <person name="Gislard M."/>
            <person name="Lluch J."/>
            <person name="Milhes M."/>
            <person name="Lampietro C."/>
            <person name="Lopez Roques C."/>
            <person name="Donnadieu C."/>
            <person name="Braasch I."/>
            <person name="Desvignes T."/>
            <person name="Postlethwait J."/>
            <person name="Bobe J."/>
            <person name="Guiguen Y."/>
        </authorList>
    </citation>
    <scope>NUCLEOTIDE SEQUENCE</scope>
    <source>
        <strain evidence="3">M-15738</strain>
        <tissue evidence="3">Blood</tissue>
    </source>
</reference>
<feature type="compositionally biased region" description="Polar residues" evidence="2">
    <location>
        <begin position="637"/>
        <end position="646"/>
    </location>
</feature>
<dbReference type="PANTHER" id="PTHR34251">
    <property type="entry name" value="LEUCINE-, GLUTAMATE- AND LYSINE-RICH PROTEIN 1"/>
    <property type="match status" value="1"/>
</dbReference>
<feature type="coiled-coil region" evidence="1">
    <location>
        <begin position="217"/>
        <end position="413"/>
    </location>
</feature>
<evidence type="ECO:0000313" key="4">
    <source>
        <dbReference type="Proteomes" id="UP000823561"/>
    </source>
</evidence>
<sequence>MEPASQSEDKEEMKIHVPTYALPLEIQQMERSETECQYCGVSYLILHEFQRLQQRLAEAERSLDELRGAAERERRLRTELEEATATHSLLQDRERILGQQLAEVTQALELVRGERDLHHRQLDHEQAQRRTLSMRCKRQQQALLRSGCVLRSSHQELQTLRTHLSHLKAFWEDQNGKVVQSSTAAMADLLKLQQVVGSKQEELGRLQGEVLELEACLSSSRQQVRSLQELSDRQQEELRLAQEAHIHVQRMKEEVRSVNLNLQKSQSDCKHIEEQLQTRSREIEELRSGQIQCEREQRTALQRLSQDLREKEASWLSCQQRCDAFQEQLLAWQRRQEELTRRLRRAEGESATRGEALQQAADRTAAMETQRQEMSEAHGREVQRLEESFRRMLQEAEQERTQIQAALEQQRAQVGLQLKEREVELRREAAMDLDIERHKNQELLSKYQQEKQLLQLKLPSLVQSATQELQREVVALEERLEEARLRLAQQEHRREEEAQCLREEARALERQLAQERSASQAELQGAQQSHQQRALQLAEALRELEQLRSHSAALQEETELLQETVRRECEEREGLTAALTEAREQLLQLRRPAPDPSSSAPNVPQRPSPPRLTATFPSPRGPWAGSRERRSAASWHGPSQSHSTPTLPRLTGERPSSSASEAHRRIALLMSRNGRV</sequence>
<keyword evidence="1" id="KW-0175">Coiled coil</keyword>
<dbReference type="PANTHER" id="PTHR34251:SF1">
    <property type="entry name" value="LEUCINE, GLUTAMATE AND LYSINE RICH 1"/>
    <property type="match status" value="1"/>
</dbReference>
<dbReference type="EMBL" id="JADWDJ010000015">
    <property type="protein sequence ID" value="KAG5269025.1"/>
    <property type="molecule type" value="Genomic_DNA"/>
</dbReference>
<evidence type="ECO:0000256" key="2">
    <source>
        <dbReference type="SAM" id="MobiDB-lite"/>
    </source>
</evidence>
<proteinExistence type="predicted"/>
<dbReference type="InterPro" id="IPR038799">
    <property type="entry name" value="LEKR1"/>
</dbReference>
<protein>
    <recommendedName>
        <fullName evidence="5">Leucine-, glutamate- and lysine-rich protein 1</fullName>
    </recommendedName>
</protein>
<comment type="caution">
    <text evidence="3">The sequence shown here is derived from an EMBL/GenBank/DDBJ whole genome shotgun (WGS) entry which is preliminary data.</text>
</comment>
<name>A0AAV6G255_9TELE</name>